<dbReference type="AlphaFoldDB" id="A0A8B9GZH9"/>
<name>A0A8B9GZH9_ASTMX</name>
<evidence type="ECO:0000256" key="1">
    <source>
        <dbReference type="ARBA" id="ARBA00001968"/>
    </source>
</evidence>
<reference evidence="9" key="1">
    <citation type="submission" date="2025-08" db="UniProtKB">
        <authorList>
            <consortium name="Ensembl"/>
        </authorList>
    </citation>
    <scope>IDENTIFICATION</scope>
</reference>
<comment type="cofactor">
    <cofactor evidence="1">
        <name>a divalent metal cation</name>
        <dbReference type="ChEBI" id="CHEBI:60240"/>
    </cofactor>
</comment>
<dbReference type="Ensembl" id="ENSAMXT00005003062.1">
    <property type="protein sequence ID" value="ENSAMXP00005002712.1"/>
    <property type="gene ID" value="ENSAMXG00005001622.1"/>
</dbReference>
<dbReference type="GO" id="GO:0003677">
    <property type="term" value="F:DNA binding"/>
    <property type="evidence" value="ECO:0007669"/>
    <property type="project" value="UniProtKB-UniRule"/>
</dbReference>
<protein>
    <recommendedName>
        <fullName evidence="8">THAP-type domain-containing protein</fullName>
    </recommendedName>
</protein>
<sequence length="520" mass="59197">MVRSCCVQGCSNKSHDGKGRRVNPGSRFFSFPAWKRNQGPLVEEITQRRRMAWVSAVRRKDITFSQISPFMYVCSRHFHKGQPAYEMMETDPDWAPSLLLGHTETKPSNPERSDRKRKRKQPIKNTSKPESRTQPEERVQINMANHEVPQTACDKSGVLRCDEINQLLDKNKVLFEPEGCIQVSTSINELTRSECRKCVLRFDEINRLLDENRALRRELSEYKISDGFFGNDGDDKVRYYTGLPNLATFMTLFNFLVPLITDKKVLTPFQKLLLTFMRLKLDLPMQHLAHLFRVSHRTVYRTFSDMVTFMCANLRPSIAWPDRDTLRKTMPGPFVEVFGNQAVVIVDCFEISSEKPSDLKARSEMFSSAKNAHTMKYLMGITPNGSVCFLSKGWGGRTNDSHLIESSGLLDFLMPGDIVLSSRGFGLQEGTGMMFAEVKPPPNVNDSGQLAVRSVEETRRIEHLKIHVEKVMKNVCQKYKILSGPISFNMILPCAGEEDTFLDKVVTVCCALTNRCPTVA</sequence>
<keyword evidence="5 6" id="KW-0238">DNA-binding</keyword>
<dbReference type="PANTHER" id="PTHR23080">
    <property type="entry name" value="THAP DOMAIN PROTEIN"/>
    <property type="match status" value="1"/>
</dbReference>
<evidence type="ECO:0000256" key="4">
    <source>
        <dbReference type="ARBA" id="ARBA00022833"/>
    </source>
</evidence>
<feature type="region of interest" description="Disordered" evidence="7">
    <location>
        <begin position="96"/>
        <end position="137"/>
    </location>
</feature>
<dbReference type="InterPro" id="IPR027806">
    <property type="entry name" value="HARBI1_dom"/>
</dbReference>
<dbReference type="Pfam" id="PF05485">
    <property type="entry name" value="THAP"/>
    <property type="match status" value="1"/>
</dbReference>
<evidence type="ECO:0000313" key="10">
    <source>
        <dbReference type="Proteomes" id="UP000694621"/>
    </source>
</evidence>
<dbReference type="Proteomes" id="UP000694621">
    <property type="component" value="Unplaced"/>
</dbReference>
<organism evidence="9 10">
    <name type="scientific">Astyanax mexicanus</name>
    <name type="common">Blind cave fish</name>
    <name type="synonym">Astyanax fasciatus mexicanus</name>
    <dbReference type="NCBI Taxonomy" id="7994"/>
    <lineage>
        <taxon>Eukaryota</taxon>
        <taxon>Metazoa</taxon>
        <taxon>Chordata</taxon>
        <taxon>Craniata</taxon>
        <taxon>Vertebrata</taxon>
        <taxon>Euteleostomi</taxon>
        <taxon>Actinopterygii</taxon>
        <taxon>Neopterygii</taxon>
        <taxon>Teleostei</taxon>
        <taxon>Ostariophysi</taxon>
        <taxon>Characiformes</taxon>
        <taxon>Characoidei</taxon>
        <taxon>Acestrorhamphidae</taxon>
        <taxon>Acestrorhamphinae</taxon>
        <taxon>Astyanax</taxon>
    </lineage>
</organism>
<accession>A0A8B9GZH9</accession>
<evidence type="ECO:0000256" key="5">
    <source>
        <dbReference type="ARBA" id="ARBA00023125"/>
    </source>
</evidence>
<dbReference type="InterPro" id="IPR027805">
    <property type="entry name" value="Transposase_HTH_dom"/>
</dbReference>
<feature type="compositionally biased region" description="Basic and acidic residues" evidence="7">
    <location>
        <begin position="103"/>
        <end position="114"/>
    </location>
</feature>
<keyword evidence="4" id="KW-0862">Zinc</keyword>
<evidence type="ECO:0000259" key="8">
    <source>
        <dbReference type="PROSITE" id="PS50950"/>
    </source>
</evidence>
<feature type="domain" description="THAP-type" evidence="8">
    <location>
        <begin position="1"/>
        <end position="99"/>
    </location>
</feature>
<dbReference type="Pfam" id="PF13613">
    <property type="entry name" value="HTH_Tnp_4"/>
    <property type="match status" value="1"/>
</dbReference>
<dbReference type="SMART" id="SM00980">
    <property type="entry name" value="THAP"/>
    <property type="match status" value="1"/>
</dbReference>
<dbReference type="PROSITE" id="PS50950">
    <property type="entry name" value="ZF_THAP"/>
    <property type="match status" value="1"/>
</dbReference>
<keyword evidence="2" id="KW-0479">Metal-binding</keyword>
<feature type="compositionally biased region" description="Basic and acidic residues" evidence="7">
    <location>
        <begin position="127"/>
        <end position="137"/>
    </location>
</feature>
<keyword evidence="3 6" id="KW-0863">Zinc-finger</keyword>
<proteinExistence type="predicted"/>
<dbReference type="PANTHER" id="PTHR23080:SF144">
    <property type="entry name" value="SPINDLE AND KINETOCHORE ASSOCIATED COMPLEX SUBUNIT 3"/>
    <property type="match status" value="1"/>
</dbReference>
<dbReference type="Pfam" id="PF13359">
    <property type="entry name" value="DDE_Tnp_4"/>
    <property type="match status" value="1"/>
</dbReference>
<evidence type="ECO:0000256" key="7">
    <source>
        <dbReference type="SAM" id="MobiDB-lite"/>
    </source>
</evidence>
<dbReference type="GO" id="GO:0008270">
    <property type="term" value="F:zinc ion binding"/>
    <property type="evidence" value="ECO:0007669"/>
    <property type="project" value="UniProtKB-KW"/>
</dbReference>
<evidence type="ECO:0000256" key="6">
    <source>
        <dbReference type="PROSITE-ProRule" id="PRU00309"/>
    </source>
</evidence>
<dbReference type="SUPFAM" id="SSF57716">
    <property type="entry name" value="Glucocorticoid receptor-like (DNA-binding domain)"/>
    <property type="match status" value="1"/>
</dbReference>
<evidence type="ECO:0000313" key="9">
    <source>
        <dbReference type="Ensembl" id="ENSAMXP00005002712.1"/>
    </source>
</evidence>
<dbReference type="InterPro" id="IPR006612">
    <property type="entry name" value="THAP_Znf"/>
</dbReference>
<evidence type="ECO:0000256" key="3">
    <source>
        <dbReference type="ARBA" id="ARBA00022771"/>
    </source>
</evidence>
<evidence type="ECO:0000256" key="2">
    <source>
        <dbReference type="ARBA" id="ARBA00022723"/>
    </source>
</evidence>